<dbReference type="RefSeq" id="WP_346245456.1">
    <property type="nucleotide sequence ID" value="NZ_JBDIZK010000002.1"/>
</dbReference>
<feature type="domain" description="DUF4350" evidence="2">
    <location>
        <begin position="51"/>
        <end position="212"/>
    </location>
</feature>
<keyword evidence="1" id="KW-0472">Membrane</keyword>
<proteinExistence type="predicted"/>
<sequence length="381" mass="40828">MSATGDSAPFKGRTIAIVAIVSIVAFIAFMLLSAYEGDLRPQRGVGAHALSNSAVGFSGVIQLAQATGSTVRTSRDPRDVFSDGLLVVTPQFGMDPDELKRFVERRDGRQTLIILPKRIVLALPQRPGWVREAAVLQAGELNAMLKGVADVTVRDARGGRTIQGATLEPILNGPSGGALLAAVKGSGTYILADPDALNNMGLKTLAGAERARAILDEMEIAEEPILFDLTLVGRGEGPSLLKLAFEPPYLPFTLCLALATLLAALHASRRFGPALHEERKVAFGKRAIAENGVALLRLARRRHRTGARYVALTREAVASATGAPPGLNGAELDRYLDSLSREGEPFTSIAARAADAPDTRRLMAAVRDLYSWRRTVTRDHR</sequence>
<evidence type="ECO:0000259" key="2">
    <source>
        <dbReference type="Pfam" id="PF14258"/>
    </source>
</evidence>
<dbReference type="Proteomes" id="UP001427805">
    <property type="component" value="Unassembled WGS sequence"/>
</dbReference>
<feature type="transmembrane region" description="Helical" evidence="1">
    <location>
        <begin position="15"/>
        <end position="35"/>
    </location>
</feature>
<keyword evidence="1" id="KW-0812">Transmembrane</keyword>
<keyword evidence="1" id="KW-1133">Transmembrane helix</keyword>
<organism evidence="3 4">
    <name type="scientific">Sphingomonas rustica</name>
    <dbReference type="NCBI Taxonomy" id="3103142"/>
    <lineage>
        <taxon>Bacteria</taxon>
        <taxon>Pseudomonadati</taxon>
        <taxon>Pseudomonadota</taxon>
        <taxon>Alphaproteobacteria</taxon>
        <taxon>Sphingomonadales</taxon>
        <taxon>Sphingomonadaceae</taxon>
        <taxon>Sphingomonas</taxon>
    </lineage>
</organism>
<evidence type="ECO:0000313" key="4">
    <source>
        <dbReference type="Proteomes" id="UP001427805"/>
    </source>
</evidence>
<gene>
    <name evidence="3" type="ORF">TPR58_04700</name>
</gene>
<reference evidence="3 4" key="1">
    <citation type="submission" date="2024-05" db="EMBL/GenBank/DDBJ databases">
        <title>Sphingomonas sp. HF-S3 16S ribosomal RNA gene Genome sequencing and assembly.</title>
        <authorList>
            <person name="Lee H."/>
        </authorList>
    </citation>
    <scope>NUCLEOTIDE SEQUENCE [LARGE SCALE GENOMIC DNA]</scope>
    <source>
        <strain evidence="3 4">HF-S3</strain>
    </source>
</reference>
<comment type="caution">
    <text evidence="3">The sequence shown here is derived from an EMBL/GenBank/DDBJ whole genome shotgun (WGS) entry which is preliminary data.</text>
</comment>
<dbReference type="Pfam" id="PF14258">
    <property type="entry name" value="DUF4350"/>
    <property type="match status" value="1"/>
</dbReference>
<dbReference type="EMBL" id="JBDIZK010000002">
    <property type="protein sequence ID" value="MEN3746457.1"/>
    <property type="molecule type" value="Genomic_DNA"/>
</dbReference>
<protein>
    <recommendedName>
        <fullName evidence="2">DUF4350 domain-containing protein</fullName>
    </recommendedName>
</protein>
<evidence type="ECO:0000256" key="1">
    <source>
        <dbReference type="SAM" id="Phobius"/>
    </source>
</evidence>
<accession>A0ABV0B7T4</accession>
<name>A0ABV0B7T4_9SPHN</name>
<keyword evidence="4" id="KW-1185">Reference proteome</keyword>
<dbReference type="InterPro" id="IPR025646">
    <property type="entry name" value="DUF4350"/>
</dbReference>
<evidence type="ECO:0000313" key="3">
    <source>
        <dbReference type="EMBL" id="MEN3746457.1"/>
    </source>
</evidence>